<evidence type="ECO:0000256" key="5">
    <source>
        <dbReference type="ARBA" id="ARBA00010550"/>
    </source>
</evidence>
<keyword evidence="8" id="KW-0547">Nucleotide-binding</keyword>
<dbReference type="Gene3D" id="3.40.50.300">
    <property type="entry name" value="P-loop containing nucleotide triphosphate hydrolases"/>
    <property type="match status" value="1"/>
</dbReference>
<evidence type="ECO:0000256" key="13">
    <source>
        <dbReference type="ARBA" id="ARBA00023128"/>
    </source>
</evidence>
<keyword evidence="11" id="KW-0067">ATP-binding</keyword>
<dbReference type="FunFam" id="3.40.50.300:FF:000175">
    <property type="entry name" value="ATP-dependent zinc metalloprotease FTSH 4"/>
    <property type="match status" value="1"/>
</dbReference>
<keyword evidence="13" id="KW-0496">Mitochondrion</keyword>
<accession>A0A7S4A8M7</accession>
<dbReference type="GO" id="GO:0005739">
    <property type="term" value="C:mitochondrion"/>
    <property type="evidence" value="ECO:0007669"/>
    <property type="project" value="UniProtKB-SubCell"/>
</dbReference>
<evidence type="ECO:0000256" key="9">
    <source>
        <dbReference type="ARBA" id="ARBA00022801"/>
    </source>
</evidence>
<evidence type="ECO:0000256" key="10">
    <source>
        <dbReference type="ARBA" id="ARBA00022833"/>
    </source>
</evidence>
<comment type="subcellular location">
    <subcellularLocation>
        <location evidence="3">Membrane</location>
    </subcellularLocation>
    <subcellularLocation>
        <location evidence="2">Mitochondrion</location>
    </subcellularLocation>
</comment>
<keyword evidence="10" id="KW-0862">Zinc</keyword>
<dbReference type="SUPFAM" id="SSF52540">
    <property type="entry name" value="P-loop containing nucleoside triphosphate hydrolases"/>
    <property type="match status" value="1"/>
</dbReference>
<dbReference type="InterPro" id="IPR000642">
    <property type="entry name" value="Peptidase_M41"/>
</dbReference>
<dbReference type="GO" id="GO:0046872">
    <property type="term" value="F:metal ion binding"/>
    <property type="evidence" value="ECO:0007669"/>
    <property type="project" value="UniProtKB-KW"/>
</dbReference>
<evidence type="ECO:0000256" key="1">
    <source>
        <dbReference type="ARBA" id="ARBA00001947"/>
    </source>
</evidence>
<dbReference type="InterPro" id="IPR027417">
    <property type="entry name" value="P-loop_NTPase"/>
</dbReference>
<evidence type="ECO:0000256" key="8">
    <source>
        <dbReference type="ARBA" id="ARBA00022741"/>
    </source>
</evidence>
<reference evidence="17" key="1">
    <citation type="submission" date="2021-01" db="EMBL/GenBank/DDBJ databases">
        <authorList>
            <person name="Corre E."/>
            <person name="Pelletier E."/>
            <person name="Niang G."/>
            <person name="Scheremetjew M."/>
            <person name="Finn R."/>
            <person name="Kale V."/>
            <person name="Holt S."/>
            <person name="Cochrane G."/>
            <person name="Meng A."/>
            <person name="Brown T."/>
            <person name="Cohen L."/>
        </authorList>
    </citation>
    <scope>NUCLEOTIDE SEQUENCE</scope>
    <source>
        <strain evidence="17">10249 10 AB</strain>
    </source>
</reference>
<evidence type="ECO:0000256" key="3">
    <source>
        <dbReference type="ARBA" id="ARBA00004370"/>
    </source>
</evidence>
<dbReference type="InterPro" id="IPR037219">
    <property type="entry name" value="Peptidase_M41-like"/>
</dbReference>
<comment type="similarity">
    <text evidence="4">In the C-terminal section; belongs to the peptidase M41 family.</text>
</comment>
<keyword evidence="9" id="KW-0378">Hydrolase</keyword>
<evidence type="ECO:0000256" key="4">
    <source>
        <dbReference type="ARBA" id="ARBA00010044"/>
    </source>
</evidence>
<keyword evidence="7" id="KW-0479">Metal-binding</keyword>
<dbReference type="GO" id="GO:0004176">
    <property type="term" value="F:ATP-dependent peptidase activity"/>
    <property type="evidence" value="ECO:0007669"/>
    <property type="project" value="InterPro"/>
</dbReference>
<dbReference type="GO" id="GO:0006508">
    <property type="term" value="P:proteolysis"/>
    <property type="evidence" value="ECO:0007669"/>
    <property type="project" value="UniProtKB-KW"/>
</dbReference>
<dbReference type="SUPFAM" id="SSF140990">
    <property type="entry name" value="FtsH protease domain-like"/>
    <property type="match status" value="1"/>
</dbReference>
<dbReference type="CDD" id="cd19501">
    <property type="entry name" value="RecA-like_FtsH"/>
    <property type="match status" value="1"/>
</dbReference>
<proteinExistence type="inferred from homology"/>
<dbReference type="Gene3D" id="1.20.58.760">
    <property type="entry name" value="Peptidase M41"/>
    <property type="match status" value="1"/>
</dbReference>
<dbReference type="PANTHER" id="PTHR23076">
    <property type="entry name" value="METALLOPROTEASE M41 FTSH"/>
    <property type="match status" value="1"/>
</dbReference>
<dbReference type="Pfam" id="PF01434">
    <property type="entry name" value="Peptidase_M41"/>
    <property type="match status" value="1"/>
</dbReference>
<keyword evidence="12" id="KW-0482">Metalloprotease</keyword>
<evidence type="ECO:0000313" key="17">
    <source>
        <dbReference type="EMBL" id="CAE0707396.1"/>
    </source>
</evidence>
<dbReference type="Gene3D" id="1.10.8.60">
    <property type="match status" value="1"/>
</dbReference>
<name>A0A7S4A8M7_9STRA</name>
<dbReference type="EMBL" id="HBIX01000131">
    <property type="protein sequence ID" value="CAE0707396.1"/>
    <property type="molecule type" value="Transcribed_RNA"/>
</dbReference>
<gene>
    <name evidence="17" type="ORF">PAUS00366_LOCUS116</name>
</gene>
<dbReference type="InterPro" id="IPR003593">
    <property type="entry name" value="AAA+_ATPase"/>
</dbReference>
<dbReference type="PROSITE" id="PS00674">
    <property type="entry name" value="AAA"/>
    <property type="match status" value="1"/>
</dbReference>
<feature type="region of interest" description="Disordered" evidence="15">
    <location>
        <begin position="753"/>
        <end position="792"/>
    </location>
</feature>
<dbReference type="PANTHER" id="PTHR23076:SF97">
    <property type="entry name" value="ATP-DEPENDENT ZINC METALLOPROTEASE YME1L1"/>
    <property type="match status" value="1"/>
</dbReference>
<dbReference type="FunFam" id="1.20.58.760:FF:000002">
    <property type="entry name" value="ATP-dependent zinc metalloprotease FtsH"/>
    <property type="match status" value="1"/>
</dbReference>
<dbReference type="GO" id="GO:0005524">
    <property type="term" value="F:ATP binding"/>
    <property type="evidence" value="ECO:0007669"/>
    <property type="project" value="UniProtKB-KW"/>
</dbReference>
<comment type="cofactor">
    <cofactor evidence="1">
        <name>Zn(2+)</name>
        <dbReference type="ChEBI" id="CHEBI:29105"/>
    </cofactor>
</comment>
<organism evidence="17">
    <name type="scientific">Pseudo-nitzschia australis</name>
    <dbReference type="NCBI Taxonomy" id="44445"/>
    <lineage>
        <taxon>Eukaryota</taxon>
        <taxon>Sar</taxon>
        <taxon>Stramenopiles</taxon>
        <taxon>Ochrophyta</taxon>
        <taxon>Bacillariophyta</taxon>
        <taxon>Bacillariophyceae</taxon>
        <taxon>Bacillariophycidae</taxon>
        <taxon>Bacillariales</taxon>
        <taxon>Bacillariaceae</taxon>
        <taxon>Pseudo-nitzschia</taxon>
    </lineage>
</organism>
<keyword evidence="14" id="KW-0472">Membrane</keyword>
<evidence type="ECO:0000256" key="7">
    <source>
        <dbReference type="ARBA" id="ARBA00022723"/>
    </source>
</evidence>
<dbReference type="Pfam" id="PF17862">
    <property type="entry name" value="AAA_lid_3"/>
    <property type="match status" value="1"/>
</dbReference>
<dbReference type="GO" id="GO:0016887">
    <property type="term" value="F:ATP hydrolysis activity"/>
    <property type="evidence" value="ECO:0007669"/>
    <property type="project" value="InterPro"/>
</dbReference>
<keyword evidence="6" id="KW-0645">Protease</keyword>
<comment type="similarity">
    <text evidence="5">In the N-terminal section; belongs to the AAA ATPase family.</text>
</comment>
<evidence type="ECO:0000256" key="12">
    <source>
        <dbReference type="ARBA" id="ARBA00023049"/>
    </source>
</evidence>
<dbReference type="AlphaFoldDB" id="A0A7S4A8M7"/>
<sequence length="792" mass="86391">MSQYRMHSGNRIYRDYPKLRELHQKRLVSSVNVSFTRRSSHLKTAISDNYSRRLFGNNIINIKNNYSNHDPFQHQMQHRRSFFNMTNVLNDKVETLQLKSLEATANSRPSDANAQFEFLNLLFHNNHPQAVVDRVSNKMFRNFALDSRIAILYLQALLQTGKYNQFNMNDLLSRLQERDPTVLNDAVIQDFVNENRQLTKQEQASGVMNLLTSGGGASLAGYSRIGGMLGGTGGFAGGLGAAGSGRGLDPKNPLYVQLHNPTSARSAIISLTGRVLIAFVVVSAISALLDEKGVGRGLGMNSGTKHIQQAQDTSDVSFDDVKGVDEATAELKEIVMYLENPTKFTRLGGKLPRGLLLTGPPGTGKTLLAKAIAGEAGVPFFFSSGSQFEEVYVGLGAKRVRELFEAAKKKSPCIIFIDEIDAVGGSRKLKDQSALKMTLNELLVQMDGFEDNNGIIVIGATNFVESLDQALLRPGRFDKHITVSLPDVGGRKEILEMYAKKTKLSPDVDLNILARGTTGFSGADLYNLMNQAALKASVDGLSSITMSVFEYAKDKILMGAERKTAVITQETAKCTAYHEAGHALVAVMTDGAMPIHKATIMPRGQSLGMVTMLPEGDQTSQSLKEMKANMDVAMGGRVAEELVFGKEETTSGASSDIANATNVARNMVTKFGFSEEIGLVRYGGSTGQEHASDETRNKIDTEVKKLTDASFKRAKDLLTKYSKQHHLLAKTLLEYETLTGDEVRELVKKGVKPKRSAINTDGGARGNRDVLSTGSSGKSRIPGLVKDDNSTR</sequence>
<dbReference type="InterPro" id="IPR041569">
    <property type="entry name" value="AAA_lid_3"/>
</dbReference>
<dbReference type="NCBIfam" id="TIGR01241">
    <property type="entry name" value="FtsH_fam"/>
    <property type="match status" value="1"/>
</dbReference>
<dbReference type="GO" id="GO:0016020">
    <property type="term" value="C:membrane"/>
    <property type="evidence" value="ECO:0007669"/>
    <property type="project" value="UniProtKB-SubCell"/>
</dbReference>
<dbReference type="FunFam" id="1.10.8.60:FF:000001">
    <property type="entry name" value="ATP-dependent zinc metalloprotease FtsH"/>
    <property type="match status" value="1"/>
</dbReference>
<dbReference type="GO" id="GO:0004222">
    <property type="term" value="F:metalloendopeptidase activity"/>
    <property type="evidence" value="ECO:0007669"/>
    <property type="project" value="InterPro"/>
</dbReference>
<evidence type="ECO:0000256" key="2">
    <source>
        <dbReference type="ARBA" id="ARBA00004173"/>
    </source>
</evidence>
<dbReference type="Pfam" id="PF00004">
    <property type="entry name" value="AAA"/>
    <property type="match status" value="1"/>
</dbReference>
<evidence type="ECO:0000256" key="11">
    <source>
        <dbReference type="ARBA" id="ARBA00022840"/>
    </source>
</evidence>
<dbReference type="InterPro" id="IPR005936">
    <property type="entry name" value="FtsH"/>
</dbReference>
<evidence type="ECO:0000259" key="16">
    <source>
        <dbReference type="SMART" id="SM00382"/>
    </source>
</evidence>
<dbReference type="InterPro" id="IPR003960">
    <property type="entry name" value="ATPase_AAA_CS"/>
</dbReference>
<dbReference type="SMART" id="SM00382">
    <property type="entry name" value="AAA"/>
    <property type="match status" value="1"/>
</dbReference>
<evidence type="ECO:0000256" key="15">
    <source>
        <dbReference type="SAM" id="MobiDB-lite"/>
    </source>
</evidence>
<protein>
    <recommendedName>
        <fullName evidence="16">AAA+ ATPase domain-containing protein</fullName>
    </recommendedName>
</protein>
<dbReference type="HAMAP" id="MF_01458">
    <property type="entry name" value="FtsH"/>
    <property type="match status" value="1"/>
</dbReference>
<feature type="domain" description="AAA+ ATPase" evidence="16">
    <location>
        <begin position="351"/>
        <end position="487"/>
    </location>
</feature>
<dbReference type="InterPro" id="IPR003959">
    <property type="entry name" value="ATPase_AAA_core"/>
</dbReference>
<evidence type="ECO:0000256" key="6">
    <source>
        <dbReference type="ARBA" id="ARBA00022670"/>
    </source>
</evidence>
<evidence type="ECO:0000256" key="14">
    <source>
        <dbReference type="ARBA" id="ARBA00023136"/>
    </source>
</evidence>